<proteinExistence type="predicted"/>
<evidence type="ECO:0000256" key="1">
    <source>
        <dbReference type="SAM" id="MobiDB-lite"/>
    </source>
</evidence>
<feature type="region of interest" description="Disordered" evidence="1">
    <location>
        <begin position="42"/>
        <end position="67"/>
    </location>
</feature>
<name>A0A0H5QQV4_9EUKA</name>
<organism evidence="2">
    <name type="scientific">Spongospora subterranea</name>
    <dbReference type="NCBI Taxonomy" id="70186"/>
    <lineage>
        <taxon>Eukaryota</taxon>
        <taxon>Sar</taxon>
        <taxon>Rhizaria</taxon>
        <taxon>Endomyxa</taxon>
        <taxon>Phytomyxea</taxon>
        <taxon>Plasmodiophorida</taxon>
        <taxon>Plasmodiophoridae</taxon>
        <taxon>Spongospora</taxon>
    </lineage>
</organism>
<reference evidence="2" key="1">
    <citation type="submission" date="2015-04" db="EMBL/GenBank/DDBJ databases">
        <title>The genome sequence of the plant pathogenic Rhizarian Plasmodiophora brassicae reveals insights in its biotrophic life cycle and the origin of chitin synthesis.</title>
        <authorList>
            <person name="Schwelm A."/>
            <person name="Fogelqvist J."/>
            <person name="Knaust A."/>
            <person name="Julke S."/>
            <person name="Lilja T."/>
            <person name="Dhandapani V."/>
            <person name="Bonilla-Rosso G."/>
            <person name="Karlsson M."/>
            <person name="Shevchenko A."/>
            <person name="Choi S.R."/>
            <person name="Kim H.G."/>
            <person name="Park J.Y."/>
            <person name="Lim Y.P."/>
            <person name="Ludwig-Muller J."/>
            <person name="Dixelius C."/>
        </authorList>
    </citation>
    <scope>NUCLEOTIDE SEQUENCE</scope>
    <source>
        <tissue evidence="2">Potato root galls</tissue>
    </source>
</reference>
<dbReference type="AlphaFoldDB" id="A0A0H5QQV4"/>
<feature type="region of interest" description="Disordered" evidence="1">
    <location>
        <begin position="1"/>
        <end position="21"/>
    </location>
</feature>
<dbReference type="EMBL" id="HACM01003404">
    <property type="protein sequence ID" value="CRZ03846.1"/>
    <property type="molecule type" value="Transcribed_RNA"/>
</dbReference>
<evidence type="ECO:0000313" key="2">
    <source>
        <dbReference type="EMBL" id="CRZ03846.1"/>
    </source>
</evidence>
<sequence length="145" mass="15741">MAATLSAGRNRIFPEGPNRVRRNSEGLSPATLFLKLNDNFSPTAAGSAEHTFRRRRLSASHDAGNKEDKPLFAKSRLSWVDGADADAEHTKAIRLLGVNVDAIDRSKCLKMMGVSEDDYQKSLDGAYSSCSAQANDKHTSFAVSP</sequence>
<accession>A0A0H5QQV4</accession>
<protein>
    <submittedName>
        <fullName evidence="2">Uncharacterized protein</fullName>
    </submittedName>
</protein>